<reference evidence="4" key="4">
    <citation type="journal article" date="2015" name="G3 (Bethesda)">
        <title>Genome sequences of three phytopathogenic species of the Magnaporthaceae family of fungi.</title>
        <authorList>
            <person name="Okagaki L.H."/>
            <person name="Nunes C.C."/>
            <person name="Sailsbery J."/>
            <person name="Clay B."/>
            <person name="Brown D."/>
            <person name="John T."/>
            <person name="Oh Y."/>
            <person name="Young N."/>
            <person name="Fitzgerald M."/>
            <person name="Haas B.J."/>
            <person name="Zeng Q."/>
            <person name="Young S."/>
            <person name="Adiconis X."/>
            <person name="Fan L."/>
            <person name="Levin J.Z."/>
            <person name="Mitchell T.K."/>
            <person name="Okubara P.A."/>
            <person name="Farman M.L."/>
            <person name="Kohn L.M."/>
            <person name="Birren B."/>
            <person name="Ma L.-J."/>
            <person name="Dean R.A."/>
        </authorList>
    </citation>
    <scope>NUCLEOTIDE SEQUENCE</scope>
    <source>
        <strain evidence="4">ATCC 64411 / 73-15</strain>
    </source>
</reference>
<evidence type="ECO:0000256" key="1">
    <source>
        <dbReference type="SAM" id="MobiDB-lite"/>
    </source>
</evidence>
<dbReference type="EMBL" id="ADBL01000871">
    <property type="status" value="NOT_ANNOTATED_CDS"/>
    <property type="molecule type" value="Genomic_DNA"/>
</dbReference>
<dbReference type="AlphaFoldDB" id="A0A0C4DUK5"/>
<keyword evidence="2" id="KW-1133">Transmembrane helix</keyword>
<dbReference type="VEuPathDB" id="FungiDB:MAPG_03645"/>
<keyword evidence="2" id="KW-0812">Transmembrane</keyword>
<keyword evidence="5" id="KW-1185">Reference proteome</keyword>
<organism evidence="4 5">
    <name type="scientific">Magnaporthiopsis poae (strain ATCC 64411 / 73-15)</name>
    <name type="common">Kentucky bluegrass fungus</name>
    <name type="synonym">Magnaporthe poae</name>
    <dbReference type="NCBI Taxonomy" id="644358"/>
    <lineage>
        <taxon>Eukaryota</taxon>
        <taxon>Fungi</taxon>
        <taxon>Dikarya</taxon>
        <taxon>Ascomycota</taxon>
        <taxon>Pezizomycotina</taxon>
        <taxon>Sordariomycetes</taxon>
        <taxon>Sordariomycetidae</taxon>
        <taxon>Magnaporthales</taxon>
        <taxon>Magnaporthaceae</taxon>
        <taxon>Magnaporthiopsis</taxon>
    </lineage>
</organism>
<dbReference type="EMBL" id="GL876968">
    <property type="protein sequence ID" value="KLU84605.1"/>
    <property type="molecule type" value="Genomic_DNA"/>
</dbReference>
<evidence type="ECO:0000313" key="3">
    <source>
        <dbReference type="EMBL" id="KLU84605.1"/>
    </source>
</evidence>
<feature type="region of interest" description="Disordered" evidence="1">
    <location>
        <begin position="301"/>
        <end position="330"/>
    </location>
</feature>
<protein>
    <submittedName>
        <fullName evidence="3 4">Uncharacterized protein</fullName>
    </submittedName>
</protein>
<dbReference type="CDD" id="cd12841">
    <property type="entry name" value="TM_EphA1"/>
    <property type="match status" value="1"/>
</dbReference>
<dbReference type="eggNOG" id="ENOG502S35T">
    <property type="taxonomic scope" value="Eukaryota"/>
</dbReference>
<dbReference type="OrthoDB" id="4764360at2759"/>
<reference evidence="3" key="2">
    <citation type="submission" date="2010-05" db="EMBL/GenBank/DDBJ databases">
        <title>The Genome Sequence of Magnaporthe poae strain ATCC 64411.</title>
        <authorList>
            <consortium name="The Broad Institute Genome Sequencing Platform"/>
            <consortium name="Broad Institute Genome Sequencing Center for Infectious Disease"/>
            <person name="Ma L.-J."/>
            <person name="Dead R."/>
            <person name="Young S."/>
            <person name="Zeng Q."/>
            <person name="Koehrsen M."/>
            <person name="Alvarado L."/>
            <person name="Berlin A."/>
            <person name="Chapman S.B."/>
            <person name="Chen Z."/>
            <person name="Freedman E."/>
            <person name="Gellesch M."/>
            <person name="Goldberg J."/>
            <person name="Griggs A."/>
            <person name="Gujja S."/>
            <person name="Heilman E.R."/>
            <person name="Heiman D."/>
            <person name="Hepburn T."/>
            <person name="Howarth C."/>
            <person name="Jen D."/>
            <person name="Larson L."/>
            <person name="Mehta T."/>
            <person name="Neiman D."/>
            <person name="Pearson M."/>
            <person name="Roberts A."/>
            <person name="Saif S."/>
            <person name="Shea T."/>
            <person name="Shenoy N."/>
            <person name="Sisk P."/>
            <person name="Stolte C."/>
            <person name="Sykes S."/>
            <person name="Walk T."/>
            <person name="White J."/>
            <person name="Yandava C."/>
            <person name="Haas B."/>
            <person name="Nusbaum C."/>
            <person name="Birren B."/>
        </authorList>
    </citation>
    <scope>NUCLEOTIDE SEQUENCE</scope>
    <source>
        <strain evidence="3">ATCC 64411</strain>
    </source>
</reference>
<feature type="region of interest" description="Disordered" evidence="1">
    <location>
        <begin position="186"/>
        <end position="217"/>
    </location>
</feature>
<evidence type="ECO:0000256" key="2">
    <source>
        <dbReference type="SAM" id="Phobius"/>
    </source>
</evidence>
<gene>
    <name evidence="3" type="ORF">MAPG_03645</name>
</gene>
<feature type="transmembrane region" description="Helical" evidence="2">
    <location>
        <begin position="223"/>
        <end position="248"/>
    </location>
</feature>
<dbReference type="PANTHER" id="PTHR16861">
    <property type="entry name" value="GLYCOPROTEIN 38"/>
    <property type="match status" value="1"/>
</dbReference>
<reference evidence="5" key="1">
    <citation type="submission" date="2010-05" db="EMBL/GenBank/DDBJ databases">
        <title>The genome sequence of Magnaporthe poae strain ATCC 64411.</title>
        <authorList>
            <person name="Ma L.-J."/>
            <person name="Dead R."/>
            <person name="Young S."/>
            <person name="Zeng Q."/>
            <person name="Koehrsen M."/>
            <person name="Alvarado L."/>
            <person name="Berlin A."/>
            <person name="Chapman S.B."/>
            <person name="Chen Z."/>
            <person name="Freedman E."/>
            <person name="Gellesch M."/>
            <person name="Goldberg J."/>
            <person name="Griggs A."/>
            <person name="Gujja S."/>
            <person name="Heilman E.R."/>
            <person name="Heiman D."/>
            <person name="Hepburn T."/>
            <person name="Howarth C."/>
            <person name="Jen D."/>
            <person name="Larson L."/>
            <person name="Mehta T."/>
            <person name="Neiman D."/>
            <person name="Pearson M."/>
            <person name="Roberts A."/>
            <person name="Saif S."/>
            <person name="Shea T."/>
            <person name="Shenoy N."/>
            <person name="Sisk P."/>
            <person name="Stolte C."/>
            <person name="Sykes S."/>
            <person name="Walk T."/>
            <person name="White J."/>
            <person name="Yandava C."/>
            <person name="Haas B."/>
            <person name="Nusbaum C."/>
            <person name="Birren B."/>
        </authorList>
    </citation>
    <scope>NUCLEOTIDE SEQUENCE [LARGE SCALE GENOMIC DNA]</scope>
    <source>
        <strain evidence="5">ATCC 64411 / 73-15</strain>
    </source>
</reference>
<feature type="region of interest" description="Disordered" evidence="1">
    <location>
        <begin position="256"/>
        <end position="275"/>
    </location>
</feature>
<dbReference type="OMA" id="HITHEIY"/>
<dbReference type="STRING" id="644358.A0A0C4DUK5"/>
<feature type="compositionally biased region" description="Pro residues" evidence="1">
    <location>
        <begin position="202"/>
        <end position="212"/>
    </location>
</feature>
<evidence type="ECO:0000313" key="4">
    <source>
        <dbReference type="EnsemblFungi" id="MAPG_03645T0"/>
    </source>
</evidence>
<proteinExistence type="predicted"/>
<dbReference type="EnsemblFungi" id="MAPG_03645T0">
    <property type="protein sequence ID" value="MAPG_03645T0"/>
    <property type="gene ID" value="MAPG_03645"/>
</dbReference>
<accession>A0A0C4DUK5</accession>
<name>A0A0C4DUK5_MAGP6</name>
<feature type="compositionally biased region" description="Low complexity" evidence="1">
    <location>
        <begin position="187"/>
        <end position="201"/>
    </location>
</feature>
<dbReference type="Proteomes" id="UP000011715">
    <property type="component" value="Unassembled WGS sequence"/>
</dbReference>
<sequence length="330" mass="34567">MPRSCVLDGGKLNNTRNAISLLPPRPSYNLKSYPMQLLLVALPLLGLAWGVGAQSCAYVGGWALRNAGDCPPSAPVRCNAGLQPRCCPSGQVCTGVGAYEGNYCCAPGEDCTRKAEEAPKCPDPTWSLWGVDGSTNNGGWCCLPSANGTFVRRSDNTIAVGCNPVTAPLPQSQIWASRLSAVASCAPTSQPSTTQSSSTQTSPPPQSPPPVQAPESHALSSGAIAGIVVGATIGGGLLAVLAVGIVIFRRKRSRMYQAESDTATQPSRGAYDDQKTPYSLRSAELAVPTYYEMSQMDRPQEMGFGAPIEMGDPSTLREAELGDGRPQPGH</sequence>
<keyword evidence="2" id="KW-0472">Membrane</keyword>
<reference evidence="4" key="5">
    <citation type="submission" date="2015-06" db="UniProtKB">
        <authorList>
            <consortium name="EnsemblFungi"/>
        </authorList>
    </citation>
    <scope>IDENTIFICATION</scope>
    <source>
        <strain evidence="4">ATCC 64411</strain>
    </source>
</reference>
<evidence type="ECO:0000313" key="5">
    <source>
        <dbReference type="Proteomes" id="UP000011715"/>
    </source>
</evidence>
<dbReference type="PANTHER" id="PTHR16861:SF4">
    <property type="entry name" value="SH3 DOMAIN PROTEIN (AFU_ORTHOLOGUE AFUA_1G13610)"/>
    <property type="match status" value="1"/>
</dbReference>
<reference evidence="3" key="3">
    <citation type="submission" date="2011-03" db="EMBL/GenBank/DDBJ databases">
        <title>Annotation of Magnaporthe poae ATCC 64411.</title>
        <authorList>
            <person name="Ma L.-J."/>
            <person name="Dead R."/>
            <person name="Young S.K."/>
            <person name="Zeng Q."/>
            <person name="Gargeya S."/>
            <person name="Fitzgerald M."/>
            <person name="Haas B."/>
            <person name="Abouelleil A."/>
            <person name="Alvarado L."/>
            <person name="Arachchi H.M."/>
            <person name="Berlin A."/>
            <person name="Brown A."/>
            <person name="Chapman S.B."/>
            <person name="Chen Z."/>
            <person name="Dunbar C."/>
            <person name="Freedman E."/>
            <person name="Gearin G."/>
            <person name="Gellesch M."/>
            <person name="Goldberg J."/>
            <person name="Griggs A."/>
            <person name="Gujja S."/>
            <person name="Heiman D."/>
            <person name="Howarth C."/>
            <person name="Larson L."/>
            <person name="Lui A."/>
            <person name="MacDonald P.J.P."/>
            <person name="Mehta T."/>
            <person name="Montmayeur A."/>
            <person name="Murphy C."/>
            <person name="Neiman D."/>
            <person name="Pearson M."/>
            <person name="Priest M."/>
            <person name="Roberts A."/>
            <person name="Saif S."/>
            <person name="Shea T."/>
            <person name="Shenoy N."/>
            <person name="Sisk P."/>
            <person name="Stolte C."/>
            <person name="Sykes S."/>
            <person name="Yandava C."/>
            <person name="Wortman J."/>
            <person name="Nusbaum C."/>
            <person name="Birren B."/>
        </authorList>
    </citation>
    <scope>NUCLEOTIDE SEQUENCE</scope>
    <source>
        <strain evidence="3">ATCC 64411</strain>
    </source>
</reference>